<organism evidence="3 4">
    <name type="scientific">Sugiyamaella lignohabitans</name>
    <dbReference type="NCBI Taxonomy" id="796027"/>
    <lineage>
        <taxon>Eukaryota</taxon>
        <taxon>Fungi</taxon>
        <taxon>Dikarya</taxon>
        <taxon>Ascomycota</taxon>
        <taxon>Saccharomycotina</taxon>
        <taxon>Dipodascomycetes</taxon>
        <taxon>Dipodascales</taxon>
        <taxon>Trichomonascaceae</taxon>
        <taxon>Sugiyamaella</taxon>
    </lineage>
</organism>
<reference evidence="3 4" key="1">
    <citation type="submission" date="2016-02" db="EMBL/GenBank/DDBJ databases">
        <title>Complete genome sequence and transcriptome regulation of the pentose utilising yeast Sugiyamaella lignohabitans.</title>
        <authorList>
            <person name="Bellasio M."/>
            <person name="Peymann A."/>
            <person name="Valli M."/>
            <person name="Sipitzky M."/>
            <person name="Graf A."/>
            <person name="Sauer M."/>
            <person name="Marx H."/>
            <person name="Mattanovich D."/>
        </authorList>
    </citation>
    <scope>NUCLEOTIDE SEQUENCE [LARGE SCALE GENOMIC DNA]</scope>
    <source>
        <strain evidence="3 4">CBS 10342</strain>
    </source>
</reference>
<dbReference type="GO" id="GO:0005737">
    <property type="term" value="C:cytoplasm"/>
    <property type="evidence" value="ECO:0007669"/>
    <property type="project" value="TreeGrafter"/>
</dbReference>
<gene>
    <name evidence="3" type="primary">POF1</name>
    <name evidence="3" type="ORF">AWJ20_1469</name>
</gene>
<dbReference type="SUPFAM" id="SSF52374">
    <property type="entry name" value="Nucleotidylyl transferase"/>
    <property type="match status" value="1"/>
</dbReference>
<dbReference type="Gene3D" id="3.40.50.620">
    <property type="entry name" value="HUPs"/>
    <property type="match status" value="1"/>
</dbReference>
<dbReference type="InterPro" id="IPR004821">
    <property type="entry name" value="Cyt_trans-like"/>
</dbReference>
<evidence type="ECO:0000256" key="1">
    <source>
        <dbReference type="SAM" id="MobiDB-lite"/>
    </source>
</evidence>
<feature type="region of interest" description="Disordered" evidence="1">
    <location>
        <begin position="232"/>
        <end position="274"/>
    </location>
</feature>
<dbReference type="GO" id="GO:0005634">
    <property type="term" value="C:nucleus"/>
    <property type="evidence" value="ECO:0007669"/>
    <property type="project" value="TreeGrafter"/>
</dbReference>
<dbReference type="PANTHER" id="PTHR31285:SF0">
    <property type="entry name" value="NICOTINAMIDE MONONUCLEOTIDE ADENYLYLTRANSFERASE"/>
    <property type="match status" value="1"/>
</dbReference>
<dbReference type="InterPro" id="IPR014729">
    <property type="entry name" value="Rossmann-like_a/b/a_fold"/>
</dbReference>
<proteinExistence type="predicted"/>
<keyword evidence="4" id="KW-1185">Reference proteome</keyword>
<dbReference type="OrthoDB" id="5591297at2759"/>
<feature type="domain" description="Cytidyltransferase-like" evidence="2">
    <location>
        <begin position="54"/>
        <end position="113"/>
    </location>
</feature>
<evidence type="ECO:0000259" key="2">
    <source>
        <dbReference type="Pfam" id="PF01467"/>
    </source>
</evidence>
<dbReference type="EMBL" id="CP014501">
    <property type="protein sequence ID" value="ANB13187.1"/>
    <property type="molecule type" value="Genomic_DNA"/>
</dbReference>
<dbReference type="KEGG" id="slb:AWJ20_1469"/>
<evidence type="ECO:0000313" key="4">
    <source>
        <dbReference type="Proteomes" id="UP000189580"/>
    </source>
</evidence>
<feature type="region of interest" description="Disordered" evidence="1">
    <location>
        <begin position="385"/>
        <end position="418"/>
    </location>
</feature>
<evidence type="ECO:0000313" key="3">
    <source>
        <dbReference type="EMBL" id="ANB13187.1"/>
    </source>
</evidence>
<dbReference type="GeneID" id="30033274"/>
<feature type="compositionally biased region" description="Gly residues" evidence="1">
    <location>
        <begin position="250"/>
        <end position="259"/>
    </location>
</feature>
<name>A0A161HK04_9ASCO</name>
<dbReference type="Pfam" id="PF01467">
    <property type="entry name" value="CTP_transf_like"/>
    <property type="match status" value="1"/>
</dbReference>
<dbReference type="RefSeq" id="XP_018735664.1">
    <property type="nucleotide sequence ID" value="XM_018878351.1"/>
</dbReference>
<protein>
    <submittedName>
        <fullName evidence="3">Pof1p</fullName>
    </submittedName>
</protein>
<sequence>MTALTTLESVIKEFVSSNSSFKLLDPIPYHGIRGSDDIAPASKIISKGPLCILDSSFNPPHKAHHIIAESALKFYGSQSPSLLLLLATNNADKKGQSIQQFAHRVKMMQLMAEHMMASNKDSPPVYVGLTNEAKFVHKLDAVKDVLQTPSSAQSTSLSSSSPASPSSPSVVFLVGFDTLVRILDSKYYDPNLPLEESLAPLMTRAAFFCLTRQPDPISVPQTNAFSTLDSTESRGVFHGQGDGTALRARGGAGGSGGRGRAAARRGARGGVDGNRGRHRLGLADIRVSLDITVRVSLVPGRTVELGRRRLNVNTTLDQSQRGQLGRAEVTSEVNGTTNRLDLGESENRTQLGVVGNLESSANSAQLRERDVGKLVIRNNSQRTTDLSELGEGKSVDGVVNETSRSIDNSDVGHRDRRNVSESDVVGPLKTGERGGNLLSIERDVQRLSNSLKVDIDLVEISVVVDIKSVNIVNIDTLKRSQGSVGNGDALGLVNNVVELDATKTSQVQPVDSTNRGQLRHCQSTQSRENLQIKSSTNGLKRRSIDRAQVGGIVGNQVTGDLLNTVDVGRRQSRVKSQSTVKSLTTGNAVQIGLLLSSQITGTGRVGGSWNLLVAGFTGAGGAASGGWGSAPDPVARFARCWDRLVWVVDLVVWFSGGSWMIRWLFSWVTYQDLTLSRSHSLKISWSDGLMVW</sequence>
<dbReference type="GO" id="GO:0000309">
    <property type="term" value="F:nicotinamide-nucleotide adenylyltransferase activity"/>
    <property type="evidence" value="ECO:0007669"/>
    <property type="project" value="TreeGrafter"/>
</dbReference>
<dbReference type="Proteomes" id="UP000189580">
    <property type="component" value="Chromosome a"/>
</dbReference>
<dbReference type="GO" id="GO:0016887">
    <property type="term" value="F:ATP hydrolysis activity"/>
    <property type="evidence" value="ECO:0007669"/>
    <property type="project" value="TreeGrafter"/>
</dbReference>
<accession>A0A161HK04</accession>
<dbReference type="PANTHER" id="PTHR31285">
    <property type="entry name" value="NICOTINAMIDE MONONUCLEOTIDE ADENYLYLTRANSFERASE"/>
    <property type="match status" value="1"/>
</dbReference>
<dbReference type="AlphaFoldDB" id="A0A161HK04"/>